<dbReference type="SUPFAM" id="SSF63829">
    <property type="entry name" value="Calcium-dependent phosphotriesterase"/>
    <property type="match status" value="1"/>
</dbReference>
<evidence type="ECO:0000313" key="2">
    <source>
        <dbReference type="EMBL" id="MBB5621913.1"/>
    </source>
</evidence>
<dbReference type="InterPro" id="IPR011042">
    <property type="entry name" value="6-blade_b-propeller_TolB-like"/>
</dbReference>
<evidence type="ECO:0008006" key="4">
    <source>
        <dbReference type="Google" id="ProtNLM"/>
    </source>
</evidence>
<protein>
    <recommendedName>
        <fullName evidence="4">ATP/GTP-binding protein</fullName>
    </recommendedName>
</protein>
<evidence type="ECO:0000256" key="1">
    <source>
        <dbReference type="SAM" id="SignalP"/>
    </source>
</evidence>
<reference evidence="2 3" key="1">
    <citation type="submission" date="2020-08" db="EMBL/GenBank/DDBJ databases">
        <title>Genomic Encyclopedia of Type Strains, Phase IV (KMG-V): Genome sequencing to study the core and pangenomes of soil and plant-associated prokaryotes.</title>
        <authorList>
            <person name="Whitman W."/>
        </authorList>
    </citation>
    <scope>NUCLEOTIDE SEQUENCE [LARGE SCALE GENOMIC DNA]</scope>
    <source>
        <strain evidence="2 3">MP7CTX6</strain>
    </source>
</reference>
<organism evidence="2 3">
    <name type="scientific">Pedobacter cryoconitis</name>
    <dbReference type="NCBI Taxonomy" id="188932"/>
    <lineage>
        <taxon>Bacteria</taxon>
        <taxon>Pseudomonadati</taxon>
        <taxon>Bacteroidota</taxon>
        <taxon>Sphingobacteriia</taxon>
        <taxon>Sphingobacteriales</taxon>
        <taxon>Sphingobacteriaceae</taxon>
        <taxon>Pedobacter</taxon>
    </lineage>
</organism>
<proteinExistence type="predicted"/>
<dbReference type="EMBL" id="JACHCF010000006">
    <property type="protein sequence ID" value="MBB5621913.1"/>
    <property type="molecule type" value="Genomic_DNA"/>
</dbReference>
<dbReference type="Gene3D" id="2.120.10.30">
    <property type="entry name" value="TolB, C-terminal domain"/>
    <property type="match status" value="1"/>
</dbReference>
<sequence length="270" mass="29483">MKYLSIFLLITISLAANGQHGLKQLWETDKVLPEPESVLITRDFLYVSLVDGQALDKDGKGGIAKVGLNGKILNANWVSGLDGPKGMGLWKDKLYVANITEVDVISTLTGRVESKIPVPGSVGLNDLVIDQHGTVYVSDTENGNVYRLINDKPAVYLANLSHPNGLQAIGDILYVLTASDVFKIDASKNLMSIGKSREGADGLAYTAKGEFITTVYSGLIYYLSNNRKEQLLLDSRAQKKSSADIGYDASKRIVYVPTLFRKSIIAYHLE</sequence>
<feature type="chain" id="PRO_5030787488" description="ATP/GTP-binding protein" evidence="1">
    <location>
        <begin position="19"/>
        <end position="270"/>
    </location>
</feature>
<dbReference type="Proteomes" id="UP000537718">
    <property type="component" value="Unassembled WGS sequence"/>
</dbReference>
<name>A0A7W8YUM3_9SPHI</name>
<accession>A0A7W8YUM3</accession>
<dbReference type="AlphaFoldDB" id="A0A7W8YUM3"/>
<feature type="signal peptide" evidence="1">
    <location>
        <begin position="1"/>
        <end position="18"/>
    </location>
</feature>
<comment type="caution">
    <text evidence="2">The sequence shown here is derived from an EMBL/GenBank/DDBJ whole genome shotgun (WGS) entry which is preliminary data.</text>
</comment>
<keyword evidence="1" id="KW-0732">Signal</keyword>
<dbReference type="RefSeq" id="WP_183867847.1">
    <property type="nucleotide sequence ID" value="NZ_JACHCF010000006.1"/>
</dbReference>
<gene>
    <name evidence="2" type="ORF">HDE69_002976</name>
</gene>
<evidence type="ECO:0000313" key="3">
    <source>
        <dbReference type="Proteomes" id="UP000537718"/>
    </source>
</evidence>